<keyword evidence="1" id="KW-0378">Hydrolase</keyword>
<accession>A0A9W3KSS0</accession>
<evidence type="ECO:0000313" key="5">
    <source>
        <dbReference type="EMBL" id="AHX17195.1"/>
    </source>
</evidence>
<dbReference type="KEGG" id="bby:CY96_04020"/>
<feature type="region of interest" description="Disordered" evidence="3">
    <location>
        <begin position="40"/>
        <end position="73"/>
    </location>
</feature>
<evidence type="ECO:0000313" key="6">
    <source>
        <dbReference type="Proteomes" id="UP000031778"/>
    </source>
</evidence>
<feature type="active site" description="Acyl-thioester intermediate" evidence="2">
    <location>
        <position position="200"/>
    </location>
</feature>
<keyword evidence="4" id="KW-0472">Membrane</keyword>
<gene>
    <name evidence="5" type="ORF">CY96_04020</name>
</gene>
<dbReference type="InterPro" id="IPR023365">
    <property type="entry name" value="Sortase_dom-sf"/>
</dbReference>
<dbReference type="Gene3D" id="2.40.260.10">
    <property type="entry name" value="Sortase"/>
    <property type="match status" value="1"/>
</dbReference>
<keyword evidence="6" id="KW-1185">Reference proteome</keyword>
<proteinExistence type="predicted"/>
<dbReference type="CDD" id="cd05828">
    <property type="entry name" value="Sortase_D_1"/>
    <property type="match status" value="1"/>
</dbReference>
<keyword evidence="4" id="KW-1133">Transmembrane helix</keyword>
<evidence type="ECO:0000256" key="3">
    <source>
        <dbReference type="SAM" id="MobiDB-lite"/>
    </source>
</evidence>
<dbReference type="NCBIfam" id="TIGR01076">
    <property type="entry name" value="sortase_fam"/>
    <property type="match status" value="1"/>
</dbReference>
<sequence>MNKKQWIGLCLTVIGLTIFSYYFLEWYSARQSAESLTTNEAKQYETSTPSKENETQNINQTETETETKIDTSLQSEEPVQIPASKVNHQLGDKVAYLIIPKIQKKYSIYWGADDKVLKKGVGMFVSDLTTTPSGNGHTVLSGHRDTVFTELGQLKENDQLIVEYENKTYTYEINKHWITDSEDRTVIVEKSEPTLTLTTCYPFDYIGDALESPIHINFNNMYWTPIQVSFFSMNNWYILGCFLLFLC</sequence>
<evidence type="ECO:0000256" key="4">
    <source>
        <dbReference type="SAM" id="Phobius"/>
    </source>
</evidence>
<name>A0A9W3KSS0_9BACI</name>
<dbReference type="AlphaFoldDB" id="A0A9W3KSS0"/>
<dbReference type="SUPFAM" id="SSF63817">
    <property type="entry name" value="Sortase"/>
    <property type="match status" value="1"/>
</dbReference>
<dbReference type="InterPro" id="IPR053525">
    <property type="entry name" value="Sortase_D"/>
</dbReference>
<protein>
    <submittedName>
        <fullName evidence="5">Peptidase</fullName>
    </submittedName>
</protein>
<feature type="active site" description="Proton donor/acceptor" evidence="2">
    <location>
        <position position="143"/>
    </location>
</feature>
<dbReference type="InterPro" id="IPR041999">
    <property type="entry name" value="Sortase_D_1"/>
</dbReference>
<dbReference type="EMBL" id="CP007512">
    <property type="protein sequence ID" value="AHX17195.1"/>
    <property type="molecule type" value="Genomic_DNA"/>
</dbReference>
<keyword evidence="4" id="KW-0812">Transmembrane</keyword>
<evidence type="ECO:0000256" key="1">
    <source>
        <dbReference type="ARBA" id="ARBA00022801"/>
    </source>
</evidence>
<dbReference type="Proteomes" id="UP000031778">
    <property type="component" value="Chromosome"/>
</dbReference>
<feature type="transmembrane region" description="Helical" evidence="4">
    <location>
        <begin position="6"/>
        <end position="24"/>
    </location>
</feature>
<reference evidence="5 6" key="1">
    <citation type="submission" date="2014-03" db="EMBL/GenBank/DDBJ databases">
        <title>The Complete Genome Sequence of Bacillus bombyseptieus.</title>
        <authorList>
            <person name="Cheng T."/>
            <person name="Lin P."/>
            <person name="Jin S."/>
            <person name="Wu Y."/>
            <person name="Fu B."/>
            <person name="Long R."/>
            <person name="Liu D."/>
            <person name="Guo Y."/>
            <person name="Peng L."/>
            <person name="Xia Q."/>
        </authorList>
    </citation>
    <scope>NUCLEOTIDE SEQUENCE [LARGE SCALE GENOMIC DNA]</scope>
    <source>
        <strain evidence="6">wang</strain>
    </source>
</reference>
<dbReference type="Pfam" id="PF04203">
    <property type="entry name" value="Sortase"/>
    <property type="match status" value="1"/>
</dbReference>
<dbReference type="NCBIfam" id="NF033746">
    <property type="entry name" value="class_D_sortase"/>
    <property type="match status" value="1"/>
</dbReference>
<dbReference type="GO" id="GO:0016787">
    <property type="term" value="F:hydrolase activity"/>
    <property type="evidence" value="ECO:0007669"/>
    <property type="project" value="UniProtKB-KW"/>
</dbReference>
<evidence type="ECO:0000256" key="2">
    <source>
        <dbReference type="PIRSR" id="PIRSR605754-1"/>
    </source>
</evidence>
<organism evidence="5 6">
    <name type="scientific">Bacillus bombysepticus str. Wang</name>
    <dbReference type="NCBI Taxonomy" id="1330043"/>
    <lineage>
        <taxon>Bacteria</taxon>
        <taxon>Bacillati</taxon>
        <taxon>Bacillota</taxon>
        <taxon>Bacilli</taxon>
        <taxon>Bacillales</taxon>
        <taxon>Bacillaceae</taxon>
        <taxon>Bacillus</taxon>
        <taxon>Bacillus cereus group</taxon>
    </lineage>
</organism>
<feature type="compositionally biased region" description="Polar residues" evidence="3">
    <location>
        <begin position="40"/>
        <end position="50"/>
    </location>
</feature>
<dbReference type="InterPro" id="IPR005754">
    <property type="entry name" value="Sortase"/>
</dbReference>